<keyword evidence="7" id="KW-0378">Hydrolase</keyword>
<evidence type="ECO:0000259" key="13">
    <source>
        <dbReference type="Pfam" id="PF02163"/>
    </source>
</evidence>
<dbReference type="KEGG" id="tsv:DSM104635_00036"/>
<proteinExistence type="inferred from homology"/>
<evidence type="ECO:0000313" key="15">
    <source>
        <dbReference type="Proteomes" id="UP000431269"/>
    </source>
</evidence>
<dbReference type="Proteomes" id="UP000431269">
    <property type="component" value="Chromosome"/>
</dbReference>
<dbReference type="Pfam" id="PF02163">
    <property type="entry name" value="Peptidase_M50"/>
    <property type="match status" value="2"/>
</dbReference>
<dbReference type="EMBL" id="CP047045">
    <property type="protein sequence ID" value="QGZ93230.1"/>
    <property type="molecule type" value="Genomic_DNA"/>
</dbReference>
<dbReference type="GO" id="GO:0046872">
    <property type="term" value="F:metal ion binding"/>
    <property type="evidence" value="ECO:0007669"/>
    <property type="project" value="UniProtKB-KW"/>
</dbReference>
<feature type="transmembrane region" description="Helical" evidence="12">
    <location>
        <begin position="179"/>
        <end position="197"/>
    </location>
</feature>
<evidence type="ECO:0000256" key="7">
    <source>
        <dbReference type="ARBA" id="ARBA00022801"/>
    </source>
</evidence>
<evidence type="ECO:0000256" key="6">
    <source>
        <dbReference type="ARBA" id="ARBA00022723"/>
    </source>
</evidence>
<keyword evidence="5 12" id="KW-0812">Transmembrane</keyword>
<feature type="transmembrane region" description="Helical" evidence="12">
    <location>
        <begin position="203"/>
        <end position="221"/>
    </location>
</feature>
<sequence length="239" mass="25093">MARESGLRIGSFAGAPVLVEPTFLLLALYVVGSAVLRGGAGEFVSALIFVGVIFAAIIIHEFGHAAMAAALKIPSRRIVLTFFGGYVQFASQPKHGWQEIAVSAAGPGANLASYVLVASLLPLLAPTMAPEGIGFLNALNTFGVISLMLGLFNLLPGFPLDGGHILRAALSYIMQRNTARIVTAITGLLLAAALIAYAIWQELLWTVFIAGLLGLAAWAELRAAQYDRQRGASDTTSNA</sequence>
<comment type="similarity">
    <text evidence="3">Belongs to the peptidase M50B family.</text>
</comment>
<keyword evidence="11 12" id="KW-0472">Membrane</keyword>
<comment type="subcellular location">
    <subcellularLocation>
        <location evidence="2">Membrane</location>
        <topology evidence="2">Multi-pass membrane protein</topology>
    </subcellularLocation>
</comment>
<keyword evidence="6" id="KW-0479">Metal-binding</keyword>
<evidence type="ECO:0000313" key="14">
    <source>
        <dbReference type="EMBL" id="QGZ93230.1"/>
    </source>
</evidence>
<dbReference type="GO" id="GO:0016020">
    <property type="term" value="C:membrane"/>
    <property type="evidence" value="ECO:0007669"/>
    <property type="project" value="UniProtKB-SubCell"/>
</dbReference>
<keyword evidence="4 14" id="KW-0645">Protease</keyword>
<keyword evidence="15" id="KW-1185">Reference proteome</keyword>
<protein>
    <submittedName>
        <fullName evidence="14">Zn-dependent protease</fullName>
    </submittedName>
</protein>
<evidence type="ECO:0000256" key="1">
    <source>
        <dbReference type="ARBA" id="ARBA00001947"/>
    </source>
</evidence>
<comment type="cofactor">
    <cofactor evidence="1">
        <name>Zn(2+)</name>
        <dbReference type="ChEBI" id="CHEBI:29105"/>
    </cofactor>
</comment>
<dbReference type="PANTHER" id="PTHR39188">
    <property type="entry name" value="MEMBRANE-ASSOCIATED ZINC METALLOPROTEASE M50B"/>
    <property type="match status" value="1"/>
</dbReference>
<feature type="transmembrane region" description="Helical" evidence="12">
    <location>
        <begin position="135"/>
        <end position="158"/>
    </location>
</feature>
<evidence type="ECO:0000256" key="5">
    <source>
        <dbReference type="ARBA" id="ARBA00022692"/>
    </source>
</evidence>
<evidence type="ECO:0000256" key="9">
    <source>
        <dbReference type="ARBA" id="ARBA00022989"/>
    </source>
</evidence>
<dbReference type="AlphaFoldDB" id="A0A6I6MFJ4"/>
<evidence type="ECO:0000256" key="2">
    <source>
        <dbReference type="ARBA" id="ARBA00004141"/>
    </source>
</evidence>
<accession>A0A6I6MFJ4</accession>
<dbReference type="RefSeq" id="WP_158764244.1">
    <property type="nucleotide sequence ID" value="NZ_CP047045.1"/>
</dbReference>
<evidence type="ECO:0000256" key="3">
    <source>
        <dbReference type="ARBA" id="ARBA00007931"/>
    </source>
</evidence>
<feature type="transmembrane region" description="Helical" evidence="12">
    <location>
        <begin position="111"/>
        <end position="129"/>
    </location>
</feature>
<feature type="domain" description="Peptidase M50" evidence="13">
    <location>
        <begin position="49"/>
        <end position="121"/>
    </location>
</feature>
<evidence type="ECO:0000256" key="8">
    <source>
        <dbReference type="ARBA" id="ARBA00022833"/>
    </source>
</evidence>
<feature type="domain" description="Peptidase M50" evidence="13">
    <location>
        <begin position="133"/>
        <end position="186"/>
    </location>
</feature>
<keyword evidence="9 12" id="KW-1133">Transmembrane helix</keyword>
<dbReference type="GO" id="GO:0008237">
    <property type="term" value="F:metallopeptidase activity"/>
    <property type="evidence" value="ECO:0007669"/>
    <property type="project" value="UniProtKB-KW"/>
</dbReference>
<evidence type="ECO:0000256" key="12">
    <source>
        <dbReference type="SAM" id="Phobius"/>
    </source>
</evidence>
<keyword evidence="8" id="KW-0862">Zinc</keyword>
<dbReference type="InterPro" id="IPR008915">
    <property type="entry name" value="Peptidase_M50"/>
</dbReference>
<reference evidence="15" key="1">
    <citation type="submission" date="2019-12" db="EMBL/GenBank/DDBJ databases">
        <title>Complete genome of Terracaulis silvestris 0127_4.</title>
        <authorList>
            <person name="Vieira S."/>
            <person name="Riedel T."/>
            <person name="Sproer C."/>
            <person name="Pascual J."/>
            <person name="Boedeker C."/>
            <person name="Overmann J."/>
        </authorList>
    </citation>
    <scope>NUCLEOTIDE SEQUENCE [LARGE SCALE GENOMIC DNA]</scope>
    <source>
        <strain evidence="15">0127_4</strain>
    </source>
</reference>
<evidence type="ECO:0000256" key="4">
    <source>
        <dbReference type="ARBA" id="ARBA00022670"/>
    </source>
</evidence>
<name>A0A6I6MFJ4_9CAUL</name>
<gene>
    <name evidence="14" type="ORF">DSM104635_00036</name>
</gene>
<keyword evidence="10" id="KW-0482">Metalloprotease</keyword>
<feature type="transmembrane region" description="Helical" evidence="12">
    <location>
        <begin position="12"/>
        <end position="31"/>
    </location>
</feature>
<evidence type="ECO:0000256" key="10">
    <source>
        <dbReference type="ARBA" id="ARBA00023049"/>
    </source>
</evidence>
<organism evidence="14 15">
    <name type="scientific">Terricaulis silvestris</name>
    <dbReference type="NCBI Taxonomy" id="2686094"/>
    <lineage>
        <taxon>Bacteria</taxon>
        <taxon>Pseudomonadati</taxon>
        <taxon>Pseudomonadota</taxon>
        <taxon>Alphaproteobacteria</taxon>
        <taxon>Caulobacterales</taxon>
        <taxon>Caulobacteraceae</taxon>
        <taxon>Terricaulis</taxon>
    </lineage>
</organism>
<feature type="transmembrane region" description="Helical" evidence="12">
    <location>
        <begin position="43"/>
        <end position="71"/>
    </location>
</feature>
<evidence type="ECO:0000256" key="11">
    <source>
        <dbReference type="ARBA" id="ARBA00023136"/>
    </source>
</evidence>
<dbReference type="PANTHER" id="PTHR39188:SF3">
    <property type="entry name" value="STAGE IV SPORULATION PROTEIN FB"/>
    <property type="match status" value="1"/>
</dbReference>
<dbReference type="GO" id="GO:0006508">
    <property type="term" value="P:proteolysis"/>
    <property type="evidence" value="ECO:0007669"/>
    <property type="project" value="UniProtKB-KW"/>
</dbReference>